<comment type="caution">
    <text evidence="10">The sequence shown here is derived from an EMBL/GenBank/DDBJ whole genome shotgun (WGS) entry which is preliminary data.</text>
</comment>
<dbReference type="InterPro" id="IPR051050">
    <property type="entry name" value="Lipid_II_flippase_MurJ/MviN"/>
</dbReference>
<keyword evidence="5 8" id="KW-0573">Peptidoglycan synthesis</keyword>
<name>A0ABS2MWU1_9BACI</name>
<evidence type="ECO:0000256" key="9">
    <source>
        <dbReference type="SAM" id="Phobius"/>
    </source>
</evidence>
<dbReference type="PIRSF" id="PIRSF002869">
    <property type="entry name" value="MviN"/>
    <property type="match status" value="1"/>
</dbReference>
<proteinExistence type="inferred from homology"/>
<feature type="transmembrane region" description="Helical" evidence="9">
    <location>
        <begin position="181"/>
        <end position="200"/>
    </location>
</feature>
<comment type="subcellular location">
    <subcellularLocation>
        <location evidence="1">Cell membrane</location>
        <topology evidence="1">Multi-pass membrane protein</topology>
    </subcellularLocation>
</comment>
<evidence type="ECO:0000256" key="2">
    <source>
        <dbReference type="ARBA" id="ARBA00022475"/>
    </source>
</evidence>
<protein>
    <recommendedName>
        <fullName evidence="8">Lipid II flippase</fullName>
    </recommendedName>
</protein>
<evidence type="ECO:0000313" key="11">
    <source>
        <dbReference type="Proteomes" id="UP001296943"/>
    </source>
</evidence>
<feature type="transmembrane region" description="Helical" evidence="9">
    <location>
        <begin position="436"/>
        <end position="455"/>
    </location>
</feature>
<gene>
    <name evidence="10" type="ORF">JOC48_000736</name>
</gene>
<feature type="transmembrane region" description="Helical" evidence="9">
    <location>
        <begin position="50"/>
        <end position="70"/>
    </location>
</feature>
<feature type="transmembrane region" description="Helical" evidence="9">
    <location>
        <begin position="400"/>
        <end position="421"/>
    </location>
</feature>
<evidence type="ECO:0000313" key="10">
    <source>
        <dbReference type="EMBL" id="MBM7570258.1"/>
    </source>
</evidence>
<dbReference type="PANTHER" id="PTHR47019:SF1">
    <property type="entry name" value="LIPID II FLIPPASE MURJ"/>
    <property type="match status" value="1"/>
</dbReference>
<dbReference type="PRINTS" id="PR01806">
    <property type="entry name" value="VIRFACTRMVIN"/>
</dbReference>
<keyword evidence="4 8" id="KW-0133">Cell shape</keyword>
<evidence type="ECO:0000256" key="8">
    <source>
        <dbReference type="PIRNR" id="PIRNR002869"/>
    </source>
</evidence>
<feature type="transmembrane region" description="Helical" evidence="9">
    <location>
        <begin position="373"/>
        <end position="394"/>
    </location>
</feature>
<feature type="transmembrane region" description="Helical" evidence="9">
    <location>
        <begin position="7"/>
        <end position="30"/>
    </location>
</feature>
<evidence type="ECO:0000256" key="7">
    <source>
        <dbReference type="ARBA" id="ARBA00023136"/>
    </source>
</evidence>
<evidence type="ECO:0000256" key="1">
    <source>
        <dbReference type="ARBA" id="ARBA00004651"/>
    </source>
</evidence>
<dbReference type="Proteomes" id="UP001296943">
    <property type="component" value="Unassembled WGS sequence"/>
</dbReference>
<keyword evidence="3 9" id="KW-0812">Transmembrane</keyword>
<keyword evidence="11" id="KW-1185">Reference proteome</keyword>
<reference evidence="10 11" key="1">
    <citation type="submission" date="2021-01" db="EMBL/GenBank/DDBJ databases">
        <title>Genomic Encyclopedia of Type Strains, Phase IV (KMG-IV): sequencing the most valuable type-strain genomes for metagenomic binning, comparative biology and taxonomic classification.</title>
        <authorList>
            <person name="Goeker M."/>
        </authorList>
    </citation>
    <scope>NUCLEOTIDE SEQUENCE [LARGE SCALE GENOMIC DNA]</scope>
    <source>
        <strain evidence="10 11">DSM 23711</strain>
    </source>
</reference>
<evidence type="ECO:0000256" key="5">
    <source>
        <dbReference type="ARBA" id="ARBA00022984"/>
    </source>
</evidence>
<accession>A0ABS2MWU1</accession>
<feature type="transmembrane region" description="Helical" evidence="9">
    <location>
        <begin position="340"/>
        <end position="361"/>
    </location>
</feature>
<keyword evidence="8" id="KW-0813">Transport</keyword>
<dbReference type="Pfam" id="PF03023">
    <property type="entry name" value="MurJ"/>
    <property type="match status" value="1"/>
</dbReference>
<feature type="transmembrane region" description="Helical" evidence="9">
    <location>
        <begin position="302"/>
        <end position="320"/>
    </location>
</feature>
<evidence type="ECO:0000256" key="6">
    <source>
        <dbReference type="ARBA" id="ARBA00022989"/>
    </source>
</evidence>
<feature type="transmembrane region" description="Helical" evidence="9">
    <location>
        <begin position="461"/>
        <end position="479"/>
    </location>
</feature>
<comment type="similarity">
    <text evidence="8">Belongs to the MurJ/MviN family.</text>
</comment>
<dbReference type="InterPro" id="IPR004268">
    <property type="entry name" value="MurJ"/>
</dbReference>
<feature type="transmembrane region" description="Helical" evidence="9">
    <location>
        <begin position="82"/>
        <end position="104"/>
    </location>
</feature>
<dbReference type="NCBIfam" id="TIGR01695">
    <property type="entry name" value="murJ_mviN"/>
    <property type="match status" value="1"/>
</dbReference>
<dbReference type="PANTHER" id="PTHR47019">
    <property type="entry name" value="LIPID II FLIPPASE MURJ"/>
    <property type="match status" value="1"/>
</dbReference>
<comment type="function">
    <text evidence="8">Involved in peptidoglycan biosynthesis. Transports lipid-linked peptidoglycan precursors from the inner to the outer leaflet of the cytoplasmic membrane.</text>
</comment>
<feature type="transmembrane region" description="Helical" evidence="9">
    <location>
        <begin position="265"/>
        <end position="282"/>
    </location>
</feature>
<keyword evidence="7 8" id="KW-0472">Membrane</keyword>
<evidence type="ECO:0000256" key="3">
    <source>
        <dbReference type="ARBA" id="ARBA00022692"/>
    </source>
</evidence>
<organism evidence="10 11">
    <name type="scientific">Aquibacillus albus</name>
    <dbReference type="NCBI Taxonomy" id="1168171"/>
    <lineage>
        <taxon>Bacteria</taxon>
        <taxon>Bacillati</taxon>
        <taxon>Bacillota</taxon>
        <taxon>Bacilli</taxon>
        <taxon>Bacillales</taxon>
        <taxon>Bacillaceae</taxon>
        <taxon>Aquibacillus</taxon>
    </lineage>
</organism>
<dbReference type="CDD" id="cd13123">
    <property type="entry name" value="MATE_MurJ_like"/>
    <property type="match status" value="1"/>
</dbReference>
<keyword evidence="8" id="KW-0961">Cell wall biogenesis/degradation</keyword>
<feature type="transmembrane region" description="Helical" evidence="9">
    <location>
        <begin position="220"/>
        <end position="240"/>
    </location>
</feature>
<dbReference type="RefSeq" id="WP_239584173.1">
    <property type="nucleotide sequence ID" value="NZ_JAFBDR010000003.1"/>
</dbReference>
<evidence type="ECO:0000256" key="4">
    <source>
        <dbReference type="ARBA" id="ARBA00022960"/>
    </source>
</evidence>
<feature type="transmembrane region" description="Helical" evidence="9">
    <location>
        <begin position="158"/>
        <end position="175"/>
    </location>
</feature>
<keyword evidence="6 9" id="KW-1133">Transmembrane helix</keyword>
<dbReference type="EMBL" id="JAFBDR010000003">
    <property type="protein sequence ID" value="MBM7570258.1"/>
    <property type="molecule type" value="Genomic_DNA"/>
</dbReference>
<keyword evidence="2 8" id="KW-1003">Cell membrane</keyword>
<sequence>MRIIKIIGVVAAINMLARLLGFLREVVIGYQYGTSYQADSIITAFTIPNFIYLVVGGAITTAFISVYSKLGEGRSTAFMQTIFSLLCVVIGSVTLSFMVFPDYWMAVFFSGMPAHSFQLTSKLFLWMAPSTFFLVIGMWLSGVLNVHERYQLTAVSTLLFNGMFVAAGVVLYPWLDAFSYGIGATVGSIAMVVLLLVSIWRSKLVSLSFSYKKMPEMKRFFKLALPILFGGATIQFYFFIQRIFATNLENGAIAALNYASKMTQFPQAVLMTAVTTVIYPMLAKTATNDNPGKLEDHYQKGIRWLCILLLPATGFVYFYAKEIIAFIFEYGNFTADSTNFTYPLLQIFAWSMFGLAVNMYVTRFFYALENAYLPVLINVLSVFGVNILVIYLFLDEMGARAIALGTTVSTIFNMVCMVILAKQMYHFRLFQRKQGLKLLSYGIAVLLVIGLVASIQFVDGLTYLLIGGITTALAILIGFKSLK</sequence>
<feature type="transmembrane region" description="Helical" evidence="9">
    <location>
        <begin position="124"/>
        <end position="146"/>
    </location>
</feature>